<dbReference type="PROSITE" id="PS51450">
    <property type="entry name" value="LRR"/>
    <property type="match status" value="1"/>
</dbReference>
<dbReference type="InterPro" id="IPR032675">
    <property type="entry name" value="LRR_dom_sf"/>
</dbReference>
<dbReference type="SUPFAM" id="SSF52047">
    <property type="entry name" value="RNI-like"/>
    <property type="match status" value="1"/>
</dbReference>
<keyword evidence="2" id="KW-0677">Repeat</keyword>
<dbReference type="InParanoid" id="A9AVK6"/>
<dbReference type="EMBL" id="CP000875">
    <property type="protein sequence ID" value="ABX04697.1"/>
    <property type="molecule type" value="Genomic_DNA"/>
</dbReference>
<dbReference type="SMART" id="SM00369">
    <property type="entry name" value="LRR_TYP"/>
    <property type="match status" value="9"/>
</dbReference>
<dbReference type="HOGENOM" id="CLU_488147_0_0_0"/>
<dbReference type="PANTHER" id="PTHR48051">
    <property type="match status" value="1"/>
</dbReference>
<protein>
    <submittedName>
        <fullName evidence="3">Leucine-rich repeat-containing protein typical subtype</fullName>
    </submittedName>
</protein>
<dbReference type="SMART" id="SM00364">
    <property type="entry name" value="LRR_BAC"/>
    <property type="match status" value="6"/>
</dbReference>
<dbReference type="Pfam" id="PF13855">
    <property type="entry name" value="LRR_8"/>
    <property type="match status" value="3"/>
</dbReference>
<name>A9AVK6_HERA2</name>
<dbReference type="STRING" id="316274.Haur_2056"/>
<dbReference type="PANTHER" id="PTHR48051:SF1">
    <property type="entry name" value="RAS SUPPRESSOR PROTEIN 1"/>
    <property type="match status" value="1"/>
</dbReference>
<sequence length="559" mass="62630">MMPSSFDPFDGRLYPRRTPSQTMLEYQHLDLAVVPSPLCPQRPITSLDLSHNPLVTWPSETAALPSLTRLNLAHTTLTQLPDHLRACTQLEELYLSGCPLECLPSWLSELPHLRVLDLSHTRLTMVPDVVRSLPSLQVLSLSGLPLAALPPWLDACALHMLFLRSLTACDLSRVRACSTLEYLDLGHLDLTQVPDWIQGLPRLQQLDLSDNPITELPAWVGDLPLTTLHLAQTRLQHRPDWEAWTMLRDLNLSGMTHDPAVFAGAFPASLTSLKLYDTALTAIPPFVRNLQHLETLRFDNNASLSLPAWLLEECPLKTLELINTHITEIAPVAQPIALEHLIITAGRLPTWPTLLDYTPHLRTLDLSETRIVDATCPSPCVLPRLVTLDLQGDAIAQLLPQLVVPMLQRLTIANCWDADLTAVLQQVGQVKNLAILNCSGTVPEGLRSWTHLQTLNMGHNGLRELPRWISELEHLESLNLAYNDLARLPLAVRELSQLHTLDITANPLRSFPDWLHTMPQLHAIEFQFPPDDLTLHDHQLQFLAAGVRCNVRSPRPRKA</sequence>
<keyword evidence="1" id="KW-0433">Leucine-rich repeat</keyword>
<dbReference type="InterPro" id="IPR003591">
    <property type="entry name" value="Leu-rich_rpt_typical-subtyp"/>
</dbReference>
<dbReference type="BioCyc" id="HAUR316274:GHYA-2084-MONOMER"/>
<dbReference type="eggNOG" id="COG4886">
    <property type="taxonomic scope" value="Bacteria"/>
</dbReference>
<evidence type="ECO:0000256" key="2">
    <source>
        <dbReference type="ARBA" id="ARBA00022737"/>
    </source>
</evidence>
<dbReference type="GO" id="GO:0005737">
    <property type="term" value="C:cytoplasm"/>
    <property type="evidence" value="ECO:0007669"/>
    <property type="project" value="TreeGrafter"/>
</dbReference>
<dbReference type="Gene3D" id="3.80.10.10">
    <property type="entry name" value="Ribonuclease Inhibitor"/>
    <property type="match status" value="4"/>
</dbReference>
<evidence type="ECO:0000256" key="1">
    <source>
        <dbReference type="ARBA" id="ARBA00022614"/>
    </source>
</evidence>
<reference evidence="3 4" key="1">
    <citation type="journal article" date="2011" name="Stand. Genomic Sci.">
        <title>Complete genome sequence of the filamentous gliding predatory bacterium Herpetosiphon aurantiacus type strain (114-95(T)).</title>
        <authorList>
            <person name="Kiss H."/>
            <person name="Nett M."/>
            <person name="Domin N."/>
            <person name="Martin K."/>
            <person name="Maresca J.A."/>
            <person name="Copeland A."/>
            <person name="Lapidus A."/>
            <person name="Lucas S."/>
            <person name="Berry K.W."/>
            <person name="Glavina Del Rio T."/>
            <person name="Dalin E."/>
            <person name="Tice H."/>
            <person name="Pitluck S."/>
            <person name="Richardson P."/>
            <person name="Bruce D."/>
            <person name="Goodwin L."/>
            <person name="Han C."/>
            <person name="Detter J.C."/>
            <person name="Schmutz J."/>
            <person name="Brettin T."/>
            <person name="Land M."/>
            <person name="Hauser L."/>
            <person name="Kyrpides N.C."/>
            <person name="Ivanova N."/>
            <person name="Goker M."/>
            <person name="Woyke T."/>
            <person name="Klenk H.P."/>
            <person name="Bryant D.A."/>
        </authorList>
    </citation>
    <scope>NUCLEOTIDE SEQUENCE [LARGE SCALE GENOMIC DNA]</scope>
    <source>
        <strain evidence="4">ATCC 23779 / DSM 785 / 114-95</strain>
    </source>
</reference>
<proteinExistence type="predicted"/>
<keyword evidence="4" id="KW-1185">Reference proteome</keyword>
<organism evidence="3 4">
    <name type="scientific">Herpetosiphon aurantiacus (strain ATCC 23779 / DSM 785 / 114-95)</name>
    <dbReference type="NCBI Taxonomy" id="316274"/>
    <lineage>
        <taxon>Bacteria</taxon>
        <taxon>Bacillati</taxon>
        <taxon>Chloroflexota</taxon>
        <taxon>Chloroflexia</taxon>
        <taxon>Herpetosiphonales</taxon>
        <taxon>Herpetosiphonaceae</taxon>
        <taxon>Herpetosiphon</taxon>
    </lineage>
</organism>
<evidence type="ECO:0000313" key="3">
    <source>
        <dbReference type="EMBL" id="ABX04697.1"/>
    </source>
</evidence>
<dbReference type="AlphaFoldDB" id="A9AVK6"/>
<dbReference type="InterPro" id="IPR050216">
    <property type="entry name" value="LRR_domain-containing"/>
</dbReference>
<dbReference type="KEGG" id="hau:Haur_2056"/>
<dbReference type="SUPFAM" id="SSF52058">
    <property type="entry name" value="L domain-like"/>
    <property type="match status" value="1"/>
</dbReference>
<dbReference type="Proteomes" id="UP000000787">
    <property type="component" value="Chromosome"/>
</dbReference>
<dbReference type="InterPro" id="IPR001611">
    <property type="entry name" value="Leu-rich_rpt"/>
</dbReference>
<evidence type="ECO:0000313" key="4">
    <source>
        <dbReference type="Proteomes" id="UP000000787"/>
    </source>
</evidence>
<gene>
    <name evidence="3" type="ordered locus">Haur_2056</name>
</gene>
<accession>A9AVK6</accession>